<comment type="similarity">
    <text evidence="7">Belongs to the TRAP transporter large permease family.</text>
</comment>
<evidence type="ECO:0000313" key="10">
    <source>
        <dbReference type="Proteomes" id="UP001299876"/>
    </source>
</evidence>
<reference evidence="9 10" key="1">
    <citation type="submission" date="2022-02" db="EMBL/GenBank/DDBJ databases">
        <title>Comparative genomics of the first Antarctic Pseudomonas spp. capable of biotransforming 2,4,6-Trinitrotoluene.</title>
        <authorList>
            <person name="Cabrera M.A."/>
            <person name="Marquez S.L."/>
            <person name="Perez-Donoso J.M."/>
        </authorList>
    </citation>
    <scope>NUCLEOTIDE SEQUENCE [LARGE SCALE GENOMIC DNA]</scope>
    <source>
        <strain evidence="9 10">TNT19</strain>
    </source>
</reference>
<evidence type="ECO:0000259" key="8">
    <source>
        <dbReference type="Pfam" id="PF06808"/>
    </source>
</evidence>
<keyword evidence="5 7" id="KW-1133">Transmembrane helix</keyword>
<feature type="transmembrane region" description="Helical" evidence="7">
    <location>
        <begin position="355"/>
        <end position="379"/>
    </location>
</feature>
<feature type="transmembrane region" description="Helical" evidence="7">
    <location>
        <begin position="174"/>
        <end position="194"/>
    </location>
</feature>
<name>A0ABT0ETT6_9PSED</name>
<keyword evidence="4 7" id="KW-0812">Transmembrane</keyword>
<evidence type="ECO:0000256" key="5">
    <source>
        <dbReference type="ARBA" id="ARBA00022989"/>
    </source>
</evidence>
<feature type="transmembrane region" description="Helical" evidence="7">
    <location>
        <begin position="399"/>
        <end position="420"/>
    </location>
</feature>
<feature type="transmembrane region" description="Helical" evidence="7">
    <location>
        <begin position="276"/>
        <end position="293"/>
    </location>
</feature>
<comment type="caution">
    <text evidence="9">The sequence shown here is derived from an EMBL/GenBank/DDBJ whole genome shotgun (WGS) entry which is preliminary data.</text>
</comment>
<feature type="transmembrane region" description="Helical" evidence="7">
    <location>
        <begin position="54"/>
        <end position="75"/>
    </location>
</feature>
<comment type="subunit">
    <text evidence="7">The complex comprises the extracytoplasmic solute receptor protein and the two transmembrane proteins.</text>
</comment>
<feature type="transmembrane region" description="Helical" evidence="7">
    <location>
        <begin position="313"/>
        <end position="343"/>
    </location>
</feature>
<evidence type="ECO:0000256" key="2">
    <source>
        <dbReference type="ARBA" id="ARBA00022475"/>
    </source>
</evidence>
<feature type="transmembrane region" description="Helical" evidence="7">
    <location>
        <begin position="113"/>
        <end position="131"/>
    </location>
</feature>
<feature type="transmembrane region" description="Helical" evidence="7">
    <location>
        <begin position="7"/>
        <end position="34"/>
    </location>
</feature>
<dbReference type="Pfam" id="PF06808">
    <property type="entry name" value="DctM"/>
    <property type="match status" value="1"/>
</dbReference>
<dbReference type="Proteomes" id="UP001299876">
    <property type="component" value="Unassembled WGS sequence"/>
</dbReference>
<evidence type="ECO:0000256" key="6">
    <source>
        <dbReference type="ARBA" id="ARBA00023136"/>
    </source>
</evidence>
<evidence type="ECO:0000256" key="4">
    <source>
        <dbReference type="ARBA" id="ARBA00022692"/>
    </source>
</evidence>
<evidence type="ECO:0000256" key="7">
    <source>
        <dbReference type="RuleBase" id="RU369079"/>
    </source>
</evidence>
<feature type="transmembrane region" description="Helical" evidence="7">
    <location>
        <begin position="143"/>
        <end position="162"/>
    </location>
</feature>
<comment type="function">
    <text evidence="7">Part of the tripartite ATP-independent periplasmic (TRAP) transport system.</text>
</comment>
<keyword evidence="10" id="KW-1185">Reference proteome</keyword>
<keyword evidence="6 7" id="KW-0472">Membrane</keyword>
<sequence>MTIAFLFATLFALMFIGVPIAISLGLAGSLTIVFFSPDSVRSLAIKLFETSEHYTLLAIPFFLLAGAFMTTGGVARRLIDFANACVGHIRGGLAIAAVLACMLFAALSGSSPATVAAVGSIAIAGMVRSGYPQAFGAGIVCNAGTLGILIPPSIVMVVYAAATETSVGKLFMAGVIPGLLLGLSLMVAIYIVAVKKNLPAMPRATLREFLSTARKAIWGLLLMLIILGGIYTGMFTPTEAAAVAAVYSAFIALFVYKDLTFREAPKVLLDSAKLSIMLMFIIANAMLFAHVLTTEQLPQQITTWVIEAGLTPVTFLLVVNVVLLIAGAFMEPSAIILILAPILFPIAMKLGIDPIHLGIIMVVNLEIGLITPPVGLNLFVTSAVTGMTVPATIKAAMPWLMLLLLFLMLITYVPWITLALPNWLGMN</sequence>
<proteinExistence type="inferred from homology"/>
<feature type="transmembrane region" description="Helical" evidence="7">
    <location>
        <begin position="215"/>
        <end position="234"/>
    </location>
</feature>
<keyword evidence="7" id="KW-0813">Transport</keyword>
<feature type="transmembrane region" description="Helical" evidence="7">
    <location>
        <begin position="87"/>
        <end position="107"/>
    </location>
</feature>
<dbReference type="PIRSF" id="PIRSF006066">
    <property type="entry name" value="HI0050"/>
    <property type="match status" value="1"/>
</dbReference>
<organism evidence="9 10">
    <name type="scientific">Pseudomonas violetae</name>
    <dbReference type="NCBI Taxonomy" id="2915813"/>
    <lineage>
        <taxon>Bacteria</taxon>
        <taxon>Pseudomonadati</taxon>
        <taxon>Pseudomonadota</taxon>
        <taxon>Gammaproteobacteria</taxon>
        <taxon>Pseudomonadales</taxon>
        <taxon>Pseudomonadaceae</taxon>
        <taxon>Pseudomonas</taxon>
    </lineage>
</organism>
<dbReference type="NCBIfam" id="TIGR00786">
    <property type="entry name" value="dctM"/>
    <property type="match status" value="1"/>
</dbReference>
<dbReference type="RefSeq" id="WP_247287237.1">
    <property type="nucleotide sequence ID" value="NZ_JAKNRW010000002.1"/>
</dbReference>
<evidence type="ECO:0000256" key="3">
    <source>
        <dbReference type="ARBA" id="ARBA00022519"/>
    </source>
</evidence>
<evidence type="ECO:0000256" key="1">
    <source>
        <dbReference type="ARBA" id="ARBA00004429"/>
    </source>
</evidence>
<evidence type="ECO:0000313" key="9">
    <source>
        <dbReference type="EMBL" id="MCK1789135.1"/>
    </source>
</evidence>
<dbReference type="PANTHER" id="PTHR33362">
    <property type="entry name" value="SIALIC ACID TRAP TRANSPORTER PERMEASE PROTEIN SIAT-RELATED"/>
    <property type="match status" value="1"/>
</dbReference>
<comment type="subcellular location">
    <subcellularLocation>
        <location evidence="1 7">Cell inner membrane</location>
        <topology evidence="1 7">Multi-pass membrane protein</topology>
    </subcellularLocation>
</comment>
<keyword evidence="2" id="KW-1003">Cell membrane</keyword>
<protein>
    <recommendedName>
        <fullName evidence="7">TRAP transporter large permease protein</fullName>
    </recommendedName>
</protein>
<gene>
    <name evidence="9" type="primary">dctM</name>
    <name evidence="9" type="ORF">L9059_02860</name>
</gene>
<dbReference type="InterPro" id="IPR010656">
    <property type="entry name" value="DctM"/>
</dbReference>
<feature type="domain" description="TRAP C4-dicarboxylate transport system permease DctM subunit" evidence="8">
    <location>
        <begin position="7"/>
        <end position="416"/>
    </location>
</feature>
<dbReference type="InterPro" id="IPR004681">
    <property type="entry name" value="TRAP_DctM"/>
</dbReference>
<accession>A0ABT0ETT6</accession>
<keyword evidence="3 7" id="KW-0997">Cell inner membrane</keyword>
<dbReference type="PANTHER" id="PTHR33362:SF5">
    <property type="entry name" value="C4-DICARBOXYLATE TRAP TRANSPORTER LARGE PERMEASE PROTEIN DCTM"/>
    <property type="match status" value="1"/>
</dbReference>
<feature type="transmembrane region" description="Helical" evidence="7">
    <location>
        <begin position="240"/>
        <end position="256"/>
    </location>
</feature>
<dbReference type="EMBL" id="JAKNRW010000002">
    <property type="protein sequence ID" value="MCK1789135.1"/>
    <property type="molecule type" value="Genomic_DNA"/>
</dbReference>